<dbReference type="PRINTS" id="PR00119">
    <property type="entry name" value="CATATPASE"/>
</dbReference>
<dbReference type="PROSITE" id="PS00154">
    <property type="entry name" value="ATPASE_E1_E2"/>
    <property type="match status" value="1"/>
</dbReference>
<dbReference type="Gene3D" id="3.40.50.1000">
    <property type="entry name" value="HAD superfamily/HAD-like"/>
    <property type="match status" value="1"/>
</dbReference>
<dbReference type="NCBIfam" id="TIGR01517">
    <property type="entry name" value="ATPase-IIB_Ca"/>
    <property type="match status" value="1"/>
</dbReference>
<feature type="region of interest" description="Disordered" evidence="15">
    <location>
        <begin position="246"/>
        <end position="284"/>
    </location>
</feature>
<dbReference type="GO" id="GO:0012505">
    <property type="term" value="C:endomembrane system"/>
    <property type="evidence" value="ECO:0007669"/>
    <property type="project" value="UniProtKB-SubCell"/>
</dbReference>
<dbReference type="Gene3D" id="1.20.1110.10">
    <property type="entry name" value="Calcium-transporting ATPase, transmembrane domain"/>
    <property type="match status" value="2"/>
</dbReference>
<keyword evidence="11 16" id="KW-1133">Transmembrane helix</keyword>
<dbReference type="InterPro" id="IPR008250">
    <property type="entry name" value="ATPase_P-typ_transduc_dom_A_sf"/>
</dbReference>
<dbReference type="Gene3D" id="2.70.150.10">
    <property type="entry name" value="Calcium-transporting ATPase, cytoplasmic transduction domain A"/>
    <property type="match status" value="1"/>
</dbReference>
<dbReference type="Pfam" id="PF13246">
    <property type="entry name" value="Cation_ATPase"/>
    <property type="match status" value="1"/>
</dbReference>
<dbReference type="SUPFAM" id="SSF56784">
    <property type="entry name" value="HAD-like"/>
    <property type="match status" value="1"/>
</dbReference>
<feature type="transmembrane region" description="Helical" evidence="16">
    <location>
        <begin position="296"/>
        <end position="323"/>
    </location>
</feature>
<dbReference type="PANTHER" id="PTHR24093:SF369">
    <property type="entry name" value="CALCIUM-TRANSPORTING ATPASE"/>
    <property type="match status" value="1"/>
</dbReference>
<dbReference type="FunFam" id="1.20.1110.10:FF:000001">
    <property type="entry name" value="Calcium-transporting ATPase"/>
    <property type="match status" value="1"/>
</dbReference>
<feature type="compositionally biased region" description="Acidic residues" evidence="15">
    <location>
        <begin position="1191"/>
        <end position="1208"/>
    </location>
</feature>
<dbReference type="PRINTS" id="PR00121">
    <property type="entry name" value="NAKATPASE"/>
</dbReference>
<dbReference type="GO" id="GO:0140581">
    <property type="term" value="F:P-type monovalent copper transporter activity"/>
    <property type="evidence" value="ECO:0007669"/>
    <property type="project" value="UniProtKB-EC"/>
</dbReference>
<dbReference type="Pfam" id="PF08282">
    <property type="entry name" value="Hydrolase_3"/>
    <property type="match status" value="1"/>
</dbReference>
<dbReference type="InterPro" id="IPR044492">
    <property type="entry name" value="P_typ_ATPase_HD_dom"/>
</dbReference>
<keyword evidence="9" id="KW-0460">Magnesium</keyword>
<feature type="domain" description="Cation-transporting P-type ATPase C-terminal" evidence="18">
    <location>
        <begin position="827"/>
        <end position="1007"/>
    </location>
</feature>
<dbReference type="NCBIfam" id="TIGR01494">
    <property type="entry name" value="ATPase_P-type"/>
    <property type="match status" value="3"/>
</dbReference>
<feature type="transmembrane region" description="Helical" evidence="16">
    <location>
        <begin position="807"/>
        <end position="829"/>
    </location>
</feature>
<feature type="transmembrane region" description="Helical" evidence="16">
    <location>
        <begin position="989"/>
        <end position="1015"/>
    </location>
</feature>
<dbReference type="GO" id="GO:0005388">
    <property type="term" value="F:P-type calcium transporter activity"/>
    <property type="evidence" value="ECO:0007669"/>
    <property type="project" value="InterPro"/>
</dbReference>
<dbReference type="AlphaFoldDB" id="A0A8E0RUP0"/>
<keyword evidence="6" id="KW-0547">Nucleotide-binding</keyword>
<dbReference type="SFLD" id="SFLDS00003">
    <property type="entry name" value="Haloacid_Dehalogenase"/>
    <property type="match status" value="1"/>
</dbReference>
<evidence type="ECO:0000256" key="15">
    <source>
        <dbReference type="SAM" id="MobiDB-lite"/>
    </source>
</evidence>
<feature type="transmembrane region" description="Helical" evidence="16">
    <location>
        <begin position="917"/>
        <end position="935"/>
    </location>
</feature>
<feature type="non-terminal residue" evidence="19">
    <location>
        <position position="1"/>
    </location>
</feature>
<dbReference type="SFLD" id="SFLDG00002">
    <property type="entry name" value="C1.7:_P-type_atpase_like"/>
    <property type="match status" value="1"/>
</dbReference>
<keyword evidence="20" id="KW-1185">Reference proteome</keyword>
<dbReference type="GO" id="GO:0016887">
    <property type="term" value="F:ATP hydrolysis activity"/>
    <property type="evidence" value="ECO:0007669"/>
    <property type="project" value="InterPro"/>
</dbReference>
<evidence type="ECO:0000313" key="20">
    <source>
        <dbReference type="Proteomes" id="UP000728185"/>
    </source>
</evidence>
<dbReference type="FunFam" id="1.20.1110.10:FF:000033">
    <property type="entry name" value="Calcium-transporting ATPase"/>
    <property type="match status" value="1"/>
</dbReference>
<dbReference type="InterPro" id="IPR001757">
    <property type="entry name" value="P_typ_ATPase"/>
</dbReference>
<keyword evidence="5" id="KW-0479">Metal-binding</keyword>
<evidence type="ECO:0000256" key="12">
    <source>
        <dbReference type="ARBA" id="ARBA00023008"/>
    </source>
</evidence>
<evidence type="ECO:0000256" key="14">
    <source>
        <dbReference type="ARBA" id="ARBA00023136"/>
    </source>
</evidence>
<accession>A0A8E0RUP0</accession>
<feature type="transmembrane region" description="Helical" evidence="16">
    <location>
        <begin position="956"/>
        <end position="977"/>
    </location>
</feature>
<keyword evidence="4 16" id="KW-0812">Transmembrane</keyword>
<feature type="region of interest" description="Disordered" evidence="15">
    <location>
        <begin position="1170"/>
        <end position="1208"/>
    </location>
</feature>
<comment type="subcellular location">
    <subcellularLocation>
        <location evidence="1">Endomembrane system</location>
        <topology evidence="1">Multi-pass membrane protein</topology>
    </subcellularLocation>
</comment>
<dbReference type="SFLD" id="SFLDF00027">
    <property type="entry name" value="p-type_atpase"/>
    <property type="match status" value="1"/>
</dbReference>
<dbReference type="CDD" id="cd02081">
    <property type="entry name" value="P-type_ATPase_Ca_PMCA-like"/>
    <property type="match status" value="1"/>
</dbReference>
<evidence type="ECO:0000256" key="13">
    <source>
        <dbReference type="ARBA" id="ARBA00023065"/>
    </source>
</evidence>
<evidence type="ECO:0000256" key="2">
    <source>
        <dbReference type="ARBA" id="ARBA00012517"/>
    </source>
</evidence>
<name>A0A8E0RUP0_9TREM</name>
<evidence type="ECO:0000259" key="17">
    <source>
        <dbReference type="Pfam" id="PF00122"/>
    </source>
</evidence>
<keyword evidence="7" id="KW-0187">Copper transport</keyword>
<keyword evidence="13" id="KW-0406">Ion transport</keyword>
<dbReference type="InterPro" id="IPR023299">
    <property type="entry name" value="ATPase_P-typ_cyto_dom_N"/>
</dbReference>
<dbReference type="FunFam" id="3.40.50.1000:FF:000144">
    <property type="entry name" value="copper-transporting ATPase 1 isoform X2"/>
    <property type="match status" value="1"/>
</dbReference>
<dbReference type="Pfam" id="PF00689">
    <property type="entry name" value="Cation_ATPase_C"/>
    <property type="match status" value="1"/>
</dbReference>
<feature type="compositionally biased region" description="Polar residues" evidence="15">
    <location>
        <begin position="1170"/>
        <end position="1189"/>
    </location>
</feature>
<keyword evidence="10" id="KW-1278">Translocase</keyword>
<evidence type="ECO:0000256" key="9">
    <source>
        <dbReference type="ARBA" id="ARBA00022842"/>
    </source>
</evidence>
<evidence type="ECO:0000256" key="7">
    <source>
        <dbReference type="ARBA" id="ARBA00022796"/>
    </source>
</evidence>
<dbReference type="GO" id="GO:0005524">
    <property type="term" value="F:ATP binding"/>
    <property type="evidence" value="ECO:0007669"/>
    <property type="project" value="UniProtKB-KW"/>
</dbReference>
<dbReference type="SUPFAM" id="SSF81665">
    <property type="entry name" value="Calcium ATPase, transmembrane domain M"/>
    <property type="match status" value="1"/>
</dbReference>
<keyword evidence="3" id="KW-0813">Transport</keyword>
<evidence type="ECO:0000256" key="16">
    <source>
        <dbReference type="SAM" id="Phobius"/>
    </source>
</evidence>
<dbReference type="Pfam" id="PF00122">
    <property type="entry name" value="E1-E2_ATPase"/>
    <property type="match status" value="1"/>
</dbReference>
<dbReference type="EC" id="7.2.2.8" evidence="2"/>
<dbReference type="SUPFAM" id="SSF81660">
    <property type="entry name" value="Metal cation-transporting ATPase, ATP-binding domain N"/>
    <property type="match status" value="1"/>
</dbReference>
<comment type="caution">
    <text evidence="19">The sequence shown here is derived from an EMBL/GenBank/DDBJ whole genome shotgun (WGS) entry which is preliminary data.</text>
</comment>
<sequence length="1208" mass="132968">WFTYSYRLDFGGETTHGDETEGEVSWIEGVAILCAVVVVVLVTATNDWQKERQFRGLQDKIESDHRMSVIREGEIVEVLVGDIVVGDICLVKYGDLLPADGVIIQSNDLKVDESSLTGEPDHVKKGDTIDPMLLSGTHVMEGSGKMVVTAVGVNSQAGIIFALLGATEGDTTGVPPPPTDLQDVMAYPHGPDTLRHGEKPASDVANDLHDQAKRNSGHVAFKGHMDDVEMTKLTATGDHFENHQRKMTGRENGAGGGDADAESDADYDNGTVGGNGALSKPKKRKKKKYSVLQAKLTRLASLIGQMGTVVASLTVIILVVKFSVQTFYYDREPWDTGRHLHQFVRFVIIGVTVLVVAVPEGLPLAVTISLAYSVKKMMRDNNLVRHLDACETMGNATAICSDKTGTLTTNRMTVVQCYLGGKFIRHEEQLPKLKDLNHRVGHRLIHAVAINSSYTSRVTVPTKPTELPQQLGNKTECALLGFVRRLGVNYDDIREQWPQESLLKVYTFNSVRKSMSTIIKDLEPGRPGITVFTKGASEMVLKKCTYILDSNGEPQPFNAAHQEALVRDVIEPMASDGLRTIGIAYKSYLNPNVDLSVNEVPLVRGQIPDLDDEDSVVSNLTCIGVVGIEDPVRPEVPAAIRKCQRAGITVRMVTGDNINTARSIAAKCGILRPGDNYIVLEGKEFNRRVRDPQTNRVRQDLIDQVWPQLRVLARSSPQDKYTLVSGIIDSHISTRREVVAVTGDGTNDGPALKKADVGFAMGIAGTDVAKEASDIILTDDNFTSIVKAVMWGRNVYDSISKFLQFQLTVNMVAIIVAFVGACFITDSPLKAVQMLWVNLIMDTLASLALATELPTEELLERAPYGRTKPIISRSMIKNIVGQSLYQLGVIFYLVWFGERLLDVESGRGLSEKGINRPTEHFTAIFNAFVMMTLFNEINARKIHGQRNIFSGLLNNILFVIIWFATFVFQVIIIQFGGYAFSTSPLSIEHWLWCLFFGLGSLVWGQVITTIPNWVIPKCGRKTVKGRRVTLSIAGDVIGPETAGLMASEISTGPPLADGGVSGHRPSTGFVAKAANVVARSLGAIYPQPEVEEEDEEEDEDREHLANAELKNTGQILWIRGLSRLQTQAAREPSLDKRTDEWMGRVRRFTLSQINTEGMVHPLVLAARRQSTSIQETSQPTSALYRSQTQELPEEDEEAEEEDVDTPMH</sequence>
<evidence type="ECO:0000256" key="4">
    <source>
        <dbReference type="ARBA" id="ARBA00022692"/>
    </source>
</evidence>
<evidence type="ECO:0000313" key="19">
    <source>
        <dbReference type="EMBL" id="KAA0194289.1"/>
    </source>
</evidence>
<dbReference type="InterPro" id="IPR059000">
    <property type="entry name" value="ATPase_P-type_domA"/>
</dbReference>
<evidence type="ECO:0000259" key="18">
    <source>
        <dbReference type="Pfam" id="PF00689"/>
    </source>
</evidence>
<dbReference type="InterPro" id="IPR006408">
    <property type="entry name" value="P-type_ATPase_IIB"/>
</dbReference>
<keyword evidence="12" id="KW-0186">Copper</keyword>
<evidence type="ECO:0000256" key="1">
    <source>
        <dbReference type="ARBA" id="ARBA00004127"/>
    </source>
</evidence>
<dbReference type="GO" id="GO:0046872">
    <property type="term" value="F:metal ion binding"/>
    <property type="evidence" value="ECO:0007669"/>
    <property type="project" value="UniProtKB-KW"/>
</dbReference>
<feature type="transmembrane region" description="Helical" evidence="16">
    <location>
        <begin position="875"/>
        <end position="897"/>
    </location>
</feature>
<dbReference type="Gene3D" id="3.40.1110.10">
    <property type="entry name" value="Calcium-transporting ATPase, cytoplasmic domain N"/>
    <property type="match status" value="1"/>
</dbReference>
<dbReference type="GO" id="GO:0005886">
    <property type="term" value="C:plasma membrane"/>
    <property type="evidence" value="ECO:0007669"/>
    <property type="project" value="TreeGrafter"/>
</dbReference>
<dbReference type="Proteomes" id="UP000728185">
    <property type="component" value="Unassembled WGS sequence"/>
</dbReference>
<dbReference type="InterPro" id="IPR018303">
    <property type="entry name" value="ATPase_P-typ_P_site"/>
</dbReference>
<evidence type="ECO:0000256" key="6">
    <source>
        <dbReference type="ARBA" id="ARBA00022741"/>
    </source>
</evidence>
<proteinExistence type="predicted"/>
<dbReference type="FunFam" id="2.70.150.10:FF:000001">
    <property type="entry name" value="Calcium-transporting ATPase"/>
    <property type="match status" value="1"/>
</dbReference>
<evidence type="ECO:0000256" key="10">
    <source>
        <dbReference type="ARBA" id="ARBA00022967"/>
    </source>
</evidence>
<dbReference type="SUPFAM" id="SSF81653">
    <property type="entry name" value="Calcium ATPase, transduction domain A"/>
    <property type="match status" value="1"/>
</dbReference>
<dbReference type="InterPro" id="IPR023298">
    <property type="entry name" value="ATPase_P-typ_TM_dom_sf"/>
</dbReference>
<feature type="domain" description="P-type ATPase A" evidence="17">
    <location>
        <begin position="65"/>
        <end position="163"/>
    </location>
</feature>
<evidence type="ECO:0000256" key="3">
    <source>
        <dbReference type="ARBA" id="ARBA00022448"/>
    </source>
</evidence>
<organism evidence="19 20">
    <name type="scientific">Fasciolopsis buskii</name>
    <dbReference type="NCBI Taxonomy" id="27845"/>
    <lineage>
        <taxon>Eukaryota</taxon>
        <taxon>Metazoa</taxon>
        <taxon>Spiralia</taxon>
        <taxon>Lophotrochozoa</taxon>
        <taxon>Platyhelminthes</taxon>
        <taxon>Trematoda</taxon>
        <taxon>Digenea</taxon>
        <taxon>Plagiorchiida</taxon>
        <taxon>Echinostomata</taxon>
        <taxon>Echinostomatoidea</taxon>
        <taxon>Fasciolidae</taxon>
        <taxon>Fasciolopsis</taxon>
    </lineage>
</organism>
<reference evidence="19" key="1">
    <citation type="submission" date="2019-05" db="EMBL/GenBank/DDBJ databases">
        <title>Annotation for the trematode Fasciolopsis buski.</title>
        <authorList>
            <person name="Choi Y.-J."/>
        </authorList>
    </citation>
    <scope>NUCLEOTIDE SEQUENCE</scope>
    <source>
        <strain evidence="19">HT</strain>
        <tissue evidence="19">Whole worm</tissue>
    </source>
</reference>
<protein>
    <recommendedName>
        <fullName evidence="2">P-type Cu(+) transporter</fullName>
        <ecNumber evidence="2">7.2.2.8</ecNumber>
    </recommendedName>
</protein>
<feature type="transmembrane region" description="Helical" evidence="16">
    <location>
        <begin position="343"/>
        <end position="372"/>
    </location>
</feature>
<dbReference type="OrthoDB" id="116380at2759"/>
<dbReference type="GO" id="GO:0051480">
    <property type="term" value="P:regulation of cytosolic calcium ion concentration"/>
    <property type="evidence" value="ECO:0007669"/>
    <property type="project" value="TreeGrafter"/>
</dbReference>
<dbReference type="PANTHER" id="PTHR24093">
    <property type="entry name" value="CATION TRANSPORTING ATPASE"/>
    <property type="match status" value="1"/>
</dbReference>
<evidence type="ECO:0000256" key="5">
    <source>
        <dbReference type="ARBA" id="ARBA00022723"/>
    </source>
</evidence>
<keyword evidence="14 16" id="KW-0472">Membrane</keyword>
<dbReference type="InterPro" id="IPR006068">
    <property type="entry name" value="ATPase_P-typ_cation-transptr_C"/>
</dbReference>
<dbReference type="InterPro" id="IPR036412">
    <property type="entry name" value="HAD-like_sf"/>
</dbReference>
<gene>
    <name evidence="19" type="ORF">FBUS_06332</name>
</gene>
<evidence type="ECO:0000256" key="8">
    <source>
        <dbReference type="ARBA" id="ARBA00022840"/>
    </source>
</evidence>
<dbReference type="EMBL" id="LUCM01004475">
    <property type="protein sequence ID" value="KAA0194289.1"/>
    <property type="molecule type" value="Genomic_DNA"/>
</dbReference>
<evidence type="ECO:0000256" key="11">
    <source>
        <dbReference type="ARBA" id="ARBA00022989"/>
    </source>
</evidence>
<dbReference type="InterPro" id="IPR023214">
    <property type="entry name" value="HAD_sf"/>
</dbReference>
<keyword evidence="8" id="KW-0067">ATP-binding</keyword>